<gene>
    <name evidence="2" type="ORF">SLEP1_g40074</name>
</gene>
<dbReference type="GO" id="GO:0003677">
    <property type="term" value="F:DNA binding"/>
    <property type="evidence" value="ECO:0007669"/>
    <property type="project" value="InterPro"/>
</dbReference>
<evidence type="ECO:0000313" key="3">
    <source>
        <dbReference type="Proteomes" id="UP001054252"/>
    </source>
</evidence>
<feature type="domain" description="CG-1" evidence="1">
    <location>
        <begin position="26"/>
        <end position="81"/>
    </location>
</feature>
<reference evidence="2 3" key="1">
    <citation type="journal article" date="2021" name="Commun. Biol.">
        <title>The genome of Shorea leprosula (Dipterocarpaceae) highlights the ecological relevance of drought in aseasonal tropical rainforests.</title>
        <authorList>
            <person name="Ng K.K.S."/>
            <person name="Kobayashi M.J."/>
            <person name="Fawcett J.A."/>
            <person name="Hatakeyama M."/>
            <person name="Paape T."/>
            <person name="Ng C.H."/>
            <person name="Ang C.C."/>
            <person name="Tnah L.H."/>
            <person name="Lee C.T."/>
            <person name="Nishiyama T."/>
            <person name="Sese J."/>
            <person name="O'Brien M.J."/>
            <person name="Copetti D."/>
            <person name="Mohd Noor M.I."/>
            <person name="Ong R.C."/>
            <person name="Putra M."/>
            <person name="Sireger I.Z."/>
            <person name="Indrioko S."/>
            <person name="Kosugi Y."/>
            <person name="Izuno A."/>
            <person name="Isagi Y."/>
            <person name="Lee S.L."/>
            <person name="Shimizu K.K."/>
        </authorList>
    </citation>
    <scope>NUCLEOTIDE SEQUENCE [LARGE SCALE GENOMIC DNA]</scope>
    <source>
        <strain evidence="2">214</strain>
    </source>
</reference>
<dbReference type="PROSITE" id="PS51437">
    <property type="entry name" value="CG_1"/>
    <property type="match status" value="1"/>
</dbReference>
<dbReference type="EMBL" id="BPVZ01000091">
    <property type="protein sequence ID" value="GKV31383.1"/>
    <property type="molecule type" value="Genomic_DNA"/>
</dbReference>
<dbReference type="AlphaFoldDB" id="A0AAV5L2P5"/>
<name>A0AAV5L2P5_9ROSI</name>
<proteinExistence type="predicted"/>
<sequence>MNGGGSPGQLVASEVHGFRTWQELDVKNLLEEAGSRWLRPNEIHAILCNCNNEYFPVNVKPVHLPKSNYHELLSYEVHQFV</sequence>
<dbReference type="Proteomes" id="UP001054252">
    <property type="component" value="Unassembled WGS sequence"/>
</dbReference>
<comment type="caution">
    <text evidence="2">The sequence shown here is derived from an EMBL/GenBank/DDBJ whole genome shotgun (WGS) entry which is preliminary data.</text>
</comment>
<organism evidence="2 3">
    <name type="scientific">Rubroshorea leprosula</name>
    <dbReference type="NCBI Taxonomy" id="152421"/>
    <lineage>
        <taxon>Eukaryota</taxon>
        <taxon>Viridiplantae</taxon>
        <taxon>Streptophyta</taxon>
        <taxon>Embryophyta</taxon>
        <taxon>Tracheophyta</taxon>
        <taxon>Spermatophyta</taxon>
        <taxon>Magnoliopsida</taxon>
        <taxon>eudicotyledons</taxon>
        <taxon>Gunneridae</taxon>
        <taxon>Pentapetalae</taxon>
        <taxon>rosids</taxon>
        <taxon>malvids</taxon>
        <taxon>Malvales</taxon>
        <taxon>Dipterocarpaceae</taxon>
        <taxon>Rubroshorea</taxon>
    </lineage>
</organism>
<protein>
    <recommendedName>
        <fullName evidence="1">CG-1 domain-containing protein</fullName>
    </recommendedName>
</protein>
<accession>A0AAV5L2P5</accession>
<keyword evidence="3" id="KW-1185">Reference proteome</keyword>
<evidence type="ECO:0000259" key="1">
    <source>
        <dbReference type="PROSITE" id="PS51437"/>
    </source>
</evidence>
<evidence type="ECO:0000313" key="2">
    <source>
        <dbReference type="EMBL" id="GKV31383.1"/>
    </source>
</evidence>
<dbReference type="InterPro" id="IPR005559">
    <property type="entry name" value="CG-1_dom"/>
</dbReference>